<dbReference type="InterPro" id="IPR011011">
    <property type="entry name" value="Znf_FYVE_PHD"/>
</dbReference>
<dbReference type="InterPro" id="IPR050951">
    <property type="entry name" value="Retrovirus_Pol_polyprotein"/>
</dbReference>
<dbReference type="PROSITE" id="PS50016">
    <property type="entry name" value="ZF_PHD_2"/>
    <property type="match status" value="1"/>
</dbReference>
<dbReference type="InterPro" id="IPR019787">
    <property type="entry name" value="Znf_PHD-finger"/>
</dbReference>
<dbReference type="InterPro" id="IPR012337">
    <property type="entry name" value="RNaseH-like_sf"/>
</dbReference>
<sequence>MCAGLEMLLRNGVEVNKYLYQDVSEHSKRVAKVRCAEMVRQYPAQLRAGALSLETLPNDMKLTIRDTLIQQGALTGSESNLHDLLQQLQPLNPPAYIFENVSPLLVQQMNSRISKEVFPHIARIVGQPVSFDAAQLGSYTHRLRAYWSNLHDKAQSDSLMKSVERPPNRWVTDVIGEDGSPERCGTQTGFPHYRCNVVGKPMMALPTIMATQSSHTFRDDRAGTVVSKDGTGLIREVDLDEKARAMGYSADVLRRSGLSDMGLQVVLGLAMDRRAMEALYAVSEVTTTSVARTQVVHPTGRTISLKPFMKQEGEWVEVKQREPMQAWTAAWLCHSSKFAAVKSAAVEDCSWDGICQRLVKEAAKDRRGLGQKKPSPHAQAQRRRTWQLELWRPSQYEARARTTFEKGPVEDTHLPLEKVEGELYLITANAKEVRVPKPEDRLDLVKEYHERTGHWGCKRTEHLLCQKHWWSGIRGDMLKVVQQCETYGRVKTHYAKEEALLHPLNIKSFMYRWSLDLLKPGKVTPSGHRRILVMTEHYTRFVIAVPLPDKEASTIAWTFRNHVLSVFGAPAECLVDGGGEFEWEFEKLCESCLIDRRVTSPYSPEGNGLTERVVCTIKFCLKKCALVHALNFEWDQFLWAIVLSYNAAKQQSIGVAPFTMLFAHEPTVPPDLTGRPALEFDTRCRREMRTRESLTYWQGLRSKCGLETATKPAILRVVAVKDTGVVTLEGRTGVKEETTASHIAPCFLQIKDEYDFQEAVPGKHHACHVCKRSDNDSKMLLCDRCNKGYHLWCLQPKLKKVPDGEWRGPCCEDKPEAARAERRNSGDDSTDAAVLERWAGKLKRATSALLEKTPSPTTVLEFDVGLRRVILKGKAKQPWLAVSTRKSTIGVQRSGLT</sequence>
<dbReference type="Pfam" id="PF17921">
    <property type="entry name" value="Integrase_H2C2"/>
    <property type="match status" value="1"/>
</dbReference>
<proteinExistence type="predicted"/>
<dbReference type="SUPFAM" id="SSF57903">
    <property type="entry name" value="FYVE/PHD zinc finger"/>
    <property type="match status" value="1"/>
</dbReference>
<evidence type="ECO:0000256" key="4">
    <source>
        <dbReference type="PROSITE-ProRule" id="PRU00146"/>
    </source>
</evidence>
<evidence type="ECO:0000256" key="3">
    <source>
        <dbReference type="ARBA" id="ARBA00022833"/>
    </source>
</evidence>
<organism evidence="7 8">
    <name type="scientific">Cymbomonas tetramitiformis</name>
    <dbReference type="NCBI Taxonomy" id="36881"/>
    <lineage>
        <taxon>Eukaryota</taxon>
        <taxon>Viridiplantae</taxon>
        <taxon>Chlorophyta</taxon>
        <taxon>Pyramimonadophyceae</taxon>
        <taxon>Pyramimonadales</taxon>
        <taxon>Pyramimonadaceae</taxon>
        <taxon>Cymbomonas</taxon>
    </lineage>
</organism>
<evidence type="ECO:0000256" key="2">
    <source>
        <dbReference type="ARBA" id="ARBA00022771"/>
    </source>
</evidence>
<dbReference type="Pfam" id="PF00628">
    <property type="entry name" value="PHD"/>
    <property type="match status" value="1"/>
</dbReference>
<dbReference type="InterPro" id="IPR036397">
    <property type="entry name" value="RNaseH_sf"/>
</dbReference>
<accession>A0AAE0FJJ2</accession>
<dbReference type="Proteomes" id="UP001190700">
    <property type="component" value="Unassembled WGS sequence"/>
</dbReference>
<comment type="caution">
    <text evidence="7">The sequence shown here is derived from an EMBL/GenBank/DDBJ whole genome shotgun (WGS) entry which is preliminary data.</text>
</comment>
<feature type="domain" description="Integrase catalytic" evidence="6">
    <location>
        <begin position="499"/>
        <end position="665"/>
    </location>
</feature>
<protein>
    <submittedName>
        <fullName evidence="7">Uncharacterized protein</fullName>
    </submittedName>
</protein>
<dbReference type="Gene3D" id="3.30.420.10">
    <property type="entry name" value="Ribonuclease H-like superfamily/Ribonuclease H"/>
    <property type="match status" value="1"/>
</dbReference>
<keyword evidence="8" id="KW-1185">Reference proteome</keyword>
<evidence type="ECO:0000313" key="7">
    <source>
        <dbReference type="EMBL" id="KAK3260918.1"/>
    </source>
</evidence>
<dbReference type="CDD" id="cd15545">
    <property type="entry name" value="PHD_BAZ2A_like"/>
    <property type="match status" value="1"/>
</dbReference>
<keyword evidence="2 4" id="KW-0863">Zinc-finger</keyword>
<dbReference type="SMART" id="SM00249">
    <property type="entry name" value="PHD"/>
    <property type="match status" value="1"/>
</dbReference>
<dbReference type="Gene3D" id="1.10.340.70">
    <property type="match status" value="1"/>
</dbReference>
<dbReference type="PROSITE" id="PS50994">
    <property type="entry name" value="INTEGRASE"/>
    <property type="match status" value="1"/>
</dbReference>
<evidence type="ECO:0000313" key="8">
    <source>
        <dbReference type="Proteomes" id="UP001190700"/>
    </source>
</evidence>
<evidence type="ECO:0000259" key="5">
    <source>
        <dbReference type="PROSITE" id="PS50016"/>
    </source>
</evidence>
<dbReference type="GO" id="GO:0003676">
    <property type="term" value="F:nucleic acid binding"/>
    <property type="evidence" value="ECO:0007669"/>
    <property type="project" value="InterPro"/>
</dbReference>
<dbReference type="EMBL" id="LGRX02017319">
    <property type="protein sequence ID" value="KAK3260918.1"/>
    <property type="molecule type" value="Genomic_DNA"/>
</dbReference>
<dbReference type="PANTHER" id="PTHR37984:SF5">
    <property type="entry name" value="PROTEIN NYNRIN-LIKE"/>
    <property type="match status" value="1"/>
</dbReference>
<dbReference type="AlphaFoldDB" id="A0AAE0FJJ2"/>
<gene>
    <name evidence="7" type="ORF">CYMTET_30150</name>
</gene>
<dbReference type="Gene3D" id="3.30.40.10">
    <property type="entry name" value="Zinc/RING finger domain, C3HC4 (zinc finger)"/>
    <property type="match status" value="1"/>
</dbReference>
<keyword evidence="1" id="KW-0479">Metal-binding</keyword>
<dbReference type="GO" id="GO:0015074">
    <property type="term" value="P:DNA integration"/>
    <property type="evidence" value="ECO:0007669"/>
    <property type="project" value="InterPro"/>
</dbReference>
<dbReference type="InterPro" id="IPR041588">
    <property type="entry name" value="Integrase_H2C2"/>
</dbReference>
<evidence type="ECO:0000256" key="1">
    <source>
        <dbReference type="ARBA" id="ARBA00022723"/>
    </source>
</evidence>
<feature type="domain" description="PHD-type" evidence="5">
    <location>
        <begin position="764"/>
        <end position="814"/>
    </location>
</feature>
<dbReference type="PANTHER" id="PTHR37984">
    <property type="entry name" value="PROTEIN CBG26694"/>
    <property type="match status" value="1"/>
</dbReference>
<dbReference type="InterPro" id="IPR001965">
    <property type="entry name" value="Znf_PHD"/>
</dbReference>
<dbReference type="InterPro" id="IPR001584">
    <property type="entry name" value="Integrase_cat-core"/>
</dbReference>
<name>A0AAE0FJJ2_9CHLO</name>
<dbReference type="InterPro" id="IPR013083">
    <property type="entry name" value="Znf_RING/FYVE/PHD"/>
</dbReference>
<evidence type="ECO:0000259" key="6">
    <source>
        <dbReference type="PROSITE" id="PS50994"/>
    </source>
</evidence>
<dbReference type="GO" id="GO:0008270">
    <property type="term" value="F:zinc ion binding"/>
    <property type="evidence" value="ECO:0007669"/>
    <property type="project" value="UniProtKB-KW"/>
</dbReference>
<dbReference type="SUPFAM" id="SSF53098">
    <property type="entry name" value="Ribonuclease H-like"/>
    <property type="match status" value="1"/>
</dbReference>
<keyword evidence="3" id="KW-0862">Zinc</keyword>
<reference evidence="7 8" key="1">
    <citation type="journal article" date="2015" name="Genome Biol. Evol.">
        <title>Comparative Genomics of a Bacterivorous Green Alga Reveals Evolutionary Causalities and Consequences of Phago-Mixotrophic Mode of Nutrition.</title>
        <authorList>
            <person name="Burns J.A."/>
            <person name="Paasch A."/>
            <person name="Narechania A."/>
            <person name="Kim E."/>
        </authorList>
    </citation>
    <scope>NUCLEOTIDE SEQUENCE [LARGE SCALE GENOMIC DNA]</scope>
    <source>
        <strain evidence="7 8">PLY_AMNH</strain>
    </source>
</reference>